<evidence type="ECO:0000313" key="2">
    <source>
        <dbReference type="EMBL" id="EAY00511.1"/>
    </source>
</evidence>
<protein>
    <submittedName>
        <fullName evidence="2">Uncharacterized protein</fullName>
    </submittedName>
</protein>
<dbReference type="RefSeq" id="XP_001313440.1">
    <property type="nucleotide sequence ID" value="XM_001313439.1"/>
</dbReference>
<feature type="region of interest" description="Disordered" evidence="1">
    <location>
        <begin position="43"/>
        <end position="76"/>
    </location>
</feature>
<reference evidence="2" key="1">
    <citation type="submission" date="2006-10" db="EMBL/GenBank/DDBJ databases">
        <authorList>
            <person name="Amadeo P."/>
            <person name="Zhao Q."/>
            <person name="Wortman J."/>
            <person name="Fraser-Liggett C."/>
            <person name="Carlton J."/>
        </authorList>
    </citation>
    <scope>NUCLEOTIDE SEQUENCE</scope>
    <source>
        <strain evidence="2">G3</strain>
    </source>
</reference>
<dbReference type="VEuPathDB" id="TrichDB:TVAGG3_0194320"/>
<reference evidence="2" key="2">
    <citation type="journal article" date="2007" name="Science">
        <title>Draft genome sequence of the sexually transmitted pathogen Trichomonas vaginalis.</title>
        <authorList>
            <person name="Carlton J.M."/>
            <person name="Hirt R.P."/>
            <person name="Silva J.C."/>
            <person name="Delcher A.L."/>
            <person name="Schatz M."/>
            <person name="Zhao Q."/>
            <person name="Wortman J.R."/>
            <person name="Bidwell S.L."/>
            <person name="Alsmark U.C.M."/>
            <person name="Besteiro S."/>
            <person name="Sicheritz-Ponten T."/>
            <person name="Noel C.J."/>
            <person name="Dacks J.B."/>
            <person name="Foster P.G."/>
            <person name="Simillion C."/>
            <person name="Van de Peer Y."/>
            <person name="Miranda-Saavedra D."/>
            <person name="Barton G.J."/>
            <person name="Westrop G.D."/>
            <person name="Mueller S."/>
            <person name="Dessi D."/>
            <person name="Fiori P.L."/>
            <person name="Ren Q."/>
            <person name="Paulsen I."/>
            <person name="Zhang H."/>
            <person name="Bastida-Corcuera F.D."/>
            <person name="Simoes-Barbosa A."/>
            <person name="Brown M.T."/>
            <person name="Hayes R.D."/>
            <person name="Mukherjee M."/>
            <person name="Okumura C.Y."/>
            <person name="Schneider R."/>
            <person name="Smith A.J."/>
            <person name="Vanacova S."/>
            <person name="Villalvazo M."/>
            <person name="Haas B.J."/>
            <person name="Pertea M."/>
            <person name="Feldblyum T.V."/>
            <person name="Utterback T.R."/>
            <person name="Shu C.L."/>
            <person name="Osoegawa K."/>
            <person name="de Jong P.J."/>
            <person name="Hrdy I."/>
            <person name="Horvathova L."/>
            <person name="Zubacova Z."/>
            <person name="Dolezal P."/>
            <person name="Malik S.B."/>
            <person name="Logsdon J.M. Jr."/>
            <person name="Henze K."/>
            <person name="Gupta A."/>
            <person name="Wang C.C."/>
            <person name="Dunne R.L."/>
            <person name="Upcroft J.A."/>
            <person name="Upcroft P."/>
            <person name="White O."/>
            <person name="Salzberg S.L."/>
            <person name="Tang P."/>
            <person name="Chiu C.-H."/>
            <person name="Lee Y.-S."/>
            <person name="Embley T.M."/>
            <person name="Coombs G.H."/>
            <person name="Mottram J.C."/>
            <person name="Tachezy J."/>
            <person name="Fraser-Liggett C.M."/>
            <person name="Johnson P.J."/>
        </authorList>
    </citation>
    <scope>NUCLEOTIDE SEQUENCE [LARGE SCALE GENOMIC DNA]</scope>
    <source>
        <strain evidence="2">G3</strain>
    </source>
</reference>
<organism evidence="2 3">
    <name type="scientific">Trichomonas vaginalis (strain ATCC PRA-98 / G3)</name>
    <dbReference type="NCBI Taxonomy" id="412133"/>
    <lineage>
        <taxon>Eukaryota</taxon>
        <taxon>Metamonada</taxon>
        <taxon>Parabasalia</taxon>
        <taxon>Trichomonadida</taxon>
        <taxon>Trichomonadidae</taxon>
        <taxon>Trichomonas</taxon>
    </lineage>
</organism>
<dbReference type="InParanoid" id="A2F3I8"/>
<dbReference type="KEGG" id="tva:4758334"/>
<gene>
    <name evidence="2" type="ORF">TVAG_350070</name>
</gene>
<sequence>MGCCCSSDPPVVQADQKAEAEYPDPVIPVAAAHNKSIFDSPFQKKTESEQSLLDQPQKPKYPINDDDDDSSSSVDQEMIKQLLNEVEVSDDDK</sequence>
<name>A2F3I8_TRIV3</name>
<evidence type="ECO:0000256" key="1">
    <source>
        <dbReference type="SAM" id="MobiDB-lite"/>
    </source>
</evidence>
<accession>A2F3I8</accession>
<dbReference type="VEuPathDB" id="TrichDB:TVAG_350070"/>
<proteinExistence type="predicted"/>
<dbReference type="Proteomes" id="UP000001542">
    <property type="component" value="Unassembled WGS sequence"/>
</dbReference>
<dbReference type="AlphaFoldDB" id="A2F3I8"/>
<evidence type="ECO:0000313" key="3">
    <source>
        <dbReference type="Proteomes" id="UP000001542"/>
    </source>
</evidence>
<dbReference type="EMBL" id="DS113598">
    <property type="protein sequence ID" value="EAY00511.1"/>
    <property type="molecule type" value="Genomic_DNA"/>
</dbReference>
<keyword evidence="3" id="KW-1185">Reference proteome</keyword>